<keyword evidence="1" id="KW-0614">Plasmid</keyword>
<evidence type="ECO:0000313" key="1">
    <source>
        <dbReference type="EMBL" id="QFX78469.1"/>
    </source>
</evidence>
<reference evidence="1" key="1">
    <citation type="submission" date="2019-09" db="EMBL/GenBank/DDBJ databases">
        <authorList>
            <person name="Li Z."/>
        </authorList>
    </citation>
    <scope>NUCLEOTIDE SEQUENCE</scope>
    <source>
        <strain evidence="1">PAB546</strain>
        <plasmid evidence="1">pNK546-KPC</plasmid>
    </source>
</reference>
<geneLocation type="plasmid" evidence="1">
    <name>pNK546-KPC</name>
</geneLocation>
<gene>
    <name evidence="1" type="ORF">pNK546KPC_0259</name>
</gene>
<proteinExistence type="predicted"/>
<dbReference type="AlphaFoldDB" id="A0A5P9WAH7"/>
<dbReference type="EMBL" id="MN433457">
    <property type="protein sequence ID" value="QFX78469.1"/>
    <property type="molecule type" value="Genomic_DNA"/>
</dbReference>
<accession>A0A5P9WAH7</accession>
<name>A0A5P9WAH7_PSEAI</name>
<sequence>MCTDAHEGSQIATAVSGLWTPTFGWARYTSPMRFGPERVSADLK</sequence>
<organism evidence="1">
    <name type="scientific">Pseudomonas aeruginosa</name>
    <dbReference type="NCBI Taxonomy" id="287"/>
    <lineage>
        <taxon>Bacteria</taxon>
        <taxon>Pseudomonadati</taxon>
        <taxon>Pseudomonadota</taxon>
        <taxon>Gammaproteobacteria</taxon>
        <taxon>Pseudomonadales</taxon>
        <taxon>Pseudomonadaceae</taxon>
        <taxon>Pseudomonas</taxon>
    </lineage>
</organism>
<protein>
    <submittedName>
        <fullName evidence="1">Uncharacterized protein</fullName>
    </submittedName>
</protein>